<organism evidence="8 9">
    <name type="scientific">Dekkera bruxellensis</name>
    <name type="common">Brettanomyces custersii</name>
    <dbReference type="NCBI Taxonomy" id="5007"/>
    <lineage>
        <taxon>Eukaryota</taxon>
        <taxon>Fungi</taxon>
        <taxon>Dikarya</taxon>
        <taxon>Ascomycota</taxon>
        <taxon>Saccharomycotina</taxon>
        <taxon>Pichiomycetes</taxon>
        <taxon>Pichiales</taxon>
        <taxon>Pichiaceae</taxon>
        <taxon>Brettanomyces</taxon>
    </lineage>
</organism>
<dbReference type="GO" id="GO:0006457">
    <property type="term" value="P:protein folding"/>
    <property type="evidence" value="ECO:0007669"/>
    <property type="project" value="TreeGrafter"/>
</dbReference>
<dbReference type="Pfam" id="PF14559">
    <property type="entry name" value="TPR_19"/>
    <property type="match status" value="1"/>
</dbReference>
<evidence type="ECO:0000256" key="5">
    <source>
        <dbReference type="SAM" id="Coils"/>
    </source>
</evidence>
<sequence length="389" mass="44553">MVEISEISEESETGTQKKPDNVDKKPTLDGAPQLPPGMADFAGKSADKMLEELRSTPFFMENYDQKKDLGDNSQLEALKALQAEEKPSDRADHLRSRGNDFYRQKNYKEAIKCYTEGINVKCGMNYVDAALYLNRAACNLMLKNYRKCIDDCEECLKLQPKNLKAFYRIGNAYFKIERYDQAEIALKTAFSIDKKSKAVRSLLAKVQDKKQKIKKAKEEKEKMLLEKKEKEDNVKKALKIRNYTSISTTLPEDVPDSSELHLEDPKDCRSQLIMPAVILYPTTNEFDFVGEVSELSTPLQLTEMLMDRPEEYFNDGKHQNFRPKKLATYLESNSGGMIKVGKKVMFSNALSKAPLFDGILRVYIVPKVDSEKWLSSWDKKKALSRRSNN</sequence>
<gene>
    <name evidence="8" type="primary">CNS1</name>
    <name evidence="8" type="ORF">DEBR0S1_32506G</name>
</gene>
<dbReference type="SMART" id="SM00028">
    <property type="entry name" value="TPR"/>
    <property type="match status" value="3"/>
</dbReference>
<evidence type="ECO:0000256" key="1">
    <source>
        <dbReference type="ARBA" id="ARBA00022737"/>
    </source>
</evidence>
<keyword evidence="5" id="KW-0175">Coiled coil</keyword>
<feature type="coiled-coil region" evidence="5">
    <location>
        <begin position="199"/>
        <end position="240"/>
    </location>
</feature>
<dbReference type="Proteomes" id="UP000478008">
    <property type="component" value="Unassembled WGS sequence"/>
</dbReference>
<feature type="repeat" description="TPR" evidence="4">
    <location>
        <begin position="163"/>
        <end position="196"/>
    </location>
</feature>
<dbReference type="InterPro" id="IPR011990">
    <property type="entry name" value="TPR-like_helical_dom_sf"/>
</dbReference>
<dbReference type="GO" id="GO:0005634">
    <property type="term" value="C:nucleus"/>
    <property type="evidence" value="ECO:0007669"/>
    <property type="project" value="TreeGrafter"/>
</dbReference>
<feature type="compositionally biased region" description="Acidic residues" evidence="6">
    <location>
        <begin position="1"/>
        <end position="12"/>
    </location>
</feature>
<dbReference type="AlphaFoldDB" id="A0A7D9CVZ8"/>
<keyword evidence="2 4" id="KW-0802">TPR repeat</keyword>
<dbReference type="Pfam" id="PF18972">
    <property type="entry name" value="Wheel"/>
    <property type="match status" value="1"/>
</dbReference>
<evidence type="ECO:0000256" key="4">
    <source>
        <dbReference type="PROSITE-ProRule" id="PRU00339"/>
    </source>
</evidence>
<dbReference type="GO" id="GO:0005829">
    <property type="term" value="C:cytosol"/>
    <property type="evidence" value="ECO:0007669"/>
    <property type="project" value="TreeGrafter"/>
</dbReference>
<evidence type="ECO:0000313" key="9">
    <source>
        <dbReference type="Proteomes" id="UP000478008"/>
    </source>
</evidence>
<dbReference type="Gene3D" id="1.25.40.10">
    <property type="entry name" value="Tetratricopeptide repeat domain"/>
    <property type="match status" value="1"/>
</dbReference>
<dbReference type="CDD" id="cd21381">
    <property type="entry name" value="CTWD_TTC4"/>
    <property type="match status" value="1"/>
</dbReference>
<feature type="region of interest" description="Disordered" evidence="6">
    <location>
        <begin position="1"/>
        <end position="46"/>
    </location>
</feature>
<evidence type="ECO:0000256" key="2">
    <source>
        <dbReference type="ARBA" id="ARBA00022803"/>
    </source>
</evidence>
<dbReference type="SUPFAM" id="SSF48452">
    <property type="entry name" value="TPR-like"/>
    <property type="match status" value="1"/>
</dbReference>
<dbReference type="PANTHER" id="PTHR46035:SF1">
    <property type="entry name" value="TETRATRICOPEPTIDE REPEAT PROTEIN 4"/>
    <property type="match status" value="1"/>
</dbReference>
<dbReference type="PANTHER" id="PTHR46035">
    <property type="entry name" value="TETRATRICOPEPTIDE REPEAT PROTEIN 4"/>
    <property type="match status" value="1"/>
</dbReference>
<feature type="domain" description="Cns1/TTC4 wheel" evidence="7">
    <location>
        <begin position="264"/>
        <end position="377"/>
    </location>
</feature>
<keyword evidence="1" id="KW-0677">Repeat</keyword>
<dbReference type="EMBL" id="CABFWN010000001">
    <property type="protein sequence ID" value="VUG17071.1"/>
    <property type="molecule type" value="Genomic_DNA"/>
</dbReference>
<comment type="similarity">
    <text evidence="3">Belongs to the TTC4 family.</text>
</comment>
<dbReference type="InterPro" id="IPR019734">
    <property type="entry name" value="TPR_rpt"/>
</dbReference>
<proteinExistence type="inferred from homology"/>
<reference evidence="8 9" key="1">
    <citation type="submission" date="2019-07" db="EMBL/GenBank/DDBJ databases">
        <authorList>
            <person name="Friedrich A."/>
            <person name="Schacherer J."/>
        </authorList>
    </citation>
    <scope>NUCLEOTIDE SEQUENCE [LARGE SCALE GENOMIC DNA]</scope>
</reference>
<keyword evidence="9" id="KW-1185">Reference proteome</keyword>
<evidence type="ECO:0000256" key="3">
    <source>
        <dbReference type="ARBA" id="ARBA00023602"/>
    </source>
</evidence>
<dbReference type="GO" id="GO:0051879">
    <property type="term" value="F:Hsp90 protein binding"/>
    <property type="evidence" value="ECO:0007669"/>
    <property type="project" value="InterPro"/>
</dbReference>
<feature type="compositionally biased region" description="Basic and acidic residues" evidence="6">
    <location>
        <begin position="15"/>
        <end position="27"/>
    </location>
</feature>
<dbReference type="GO" id="GO:0030544">
    <property type="term" value="F:Hsp70 protein binding"/>
    <property type="evidence" value="ECO:0007669"/>
    <property type="project" value="TreeGrafter"/>
</dbReference>
<evidence type="ECO:0000259" key="7">
    <source>
        <dbReference type="Pfam" id="PF18972"/>
    </source>
</evidence>
<accession>A0A7D9CVZ8</accession>
<evidence type="ECO:0000256" key="6">
    <source>
        <dbReference type="SAM" id="MobiDB-lite"/>
    </source>
</evidence>
<evidence type="ECO:0000313" key="8">
    <source>
        <dbReference type="EMBL" id="VUG17071.1"/>
    </source>
</evidence>
<name>A0A7D9CVZ8_DEKBR</name>
<protein>
    <submittedName>
        <fullName evidence="8">DEBR0S1_32506g1_1</fullName>
    </submittedName>
</protein>
<dbReference type="PROSITE" id="PS50005">
    <property type="entry name" value="TPR"/>
    <property type="match status" value="1"/>
</dbReference>
<dbReference type="InterPro" id="IPR044059">
    <property type="entry name" value="Csn1/TTC4_wheel"/>
</dbReference>